<sequence length="314" mass="36509">MKKINLKKLTFMFVFINIFFFLGLNYYKIVSPQIQVEANEEVNVQSNADRDVYLNIMTTNKYLYNMCKDIIGDKHNLSLMFNDCNEMKNFNFTQNSINSVSKMDIFLYMGLGNEPWADKFIENLKKGKVGIVDLSRGIKVINRSKSTSSQEKDNIPNEYYWISPEEHKIALYNLKSAIEEKDIKNKDIYEKQYNNIIKDIDSKKDKLKKSVQSFKGKSVVLFGDNLEYLINGIGINYNKISVDNSEDKLKELLKQIDKDNGIIILDNSEKTDALTKVLNEYKNIKILALNTEIKDSYTKYLQEIINSIQNLKLD</sequence>
<name>A0ACB5R759_9CLOT</name>
<accession>A0ACB5R759</accession>
<dbReference type="EMBL" id="BROD01000001">
    <property type="protein sequence ID" value="GKX65022.1"/>
    <property type="molecule type" value="Genomic_DNA"/>
</dbReference>
<reference evidence="1" key="1">
    <citation type="journal article" date="2025" name="Int. J. Syst. Evol. Microbiol.">
        <title>Inconstantimicrobium mannanitabidum sp. nov., a novel member of the family Clostridiaceae isolated from anoxic soil under the treatment of reductive soil disinfestation.</title>
        <authorList>
            <person name="Ueki A."/>
            <person name="Tonouchi A."/>
            <person name="Honma S."/>
            <person name="Kaku N."/>
            <person name="Ueki K."/>
        </authorList>
    </citation>
    <scope>NUCLEOTIDE SEQUENCE</scope>
    <source>
        <strain evidence="1">TW13</strain>
    </source>
</reference>
<evidence type="ECO:0000313" key="2">
    <source>
        <dbReference type="Proteomes" id="UP001058074"/>
    </source>
</evidence>
<evidence type="ECO:0000313" key="1">
    <source>
        <dbReference type="EMBL" id="GKX65022.1"/>
    </source>
</evidence>
<protein>
    <submittedName>
        <fullName evidence="1">Uncharacterized protein</fullName>
    </submittedName>
</protein>
<gene>
    <name evidence="1" type="ORF">rsdtw13_02800</name>
</gene>
<keyword evidence="2" id="KW-1185">Reference proteome</keyword>
<dbReference type="Proteomes" id="UP001058074">
    <property type="component" value="Unassembled WGS sequence"/>
</dbReference>
<proteinExistence type="predicted"/>
<comment type="caution">
    <text evidence="1">The sequence shown here is derived from an EMBL/GenBank/DDBJ whole genome shotgun (WGS) entry which is preliminary data.</text>
</comment>
<organism evidence="1 2">
    <name type="scientific">Inconstantimicrobium mannanitabidum</name>
    <dbReference type="NCBI Taxonomy" id="1604901"/>
    <lineage>
        <taxon>Bacteria</taxon>
        <taxon>Bacillati</taxon>
        <taxon>Bacillota</taxon>
        <taxon>Clostridia</taxon>
        <taxon>Eubacteriales</taxon>
        <taxon>Clostridiaceae</taxon>
        <taxon>Inconstantimicrobium</taxon>
    </lineage>
</organism>